<name>A0A2H6LCI6_9NOSO</name>
<organism evidence="1 2">
    <name type="scientific">Nostoc cycadae WK-1</name>
    <dbReference type="NCBI Taxonomy" id="1861711"/>
    <lineage>
        <taxon>Bacteria</taxon>
        <taxon>Bacillati</taxon>
        <taxon>Cyanobacteriota</taxon>
        <taxon>Cyanophyceae</taxon>
        <taxon>Nostocales</taxon>
        <taxon>Nostocaceae</taxon>
        <taxon>Nostoc</taxon>
    </lineage>
</organism>
<dbReference type="Proteomes" id="UP000236527">
    <property type="component" value="Unassembled WGS sequence"/>
</dbReference>
<accession>A0A2H6LCI6</accession>
<dbReference type="EMBL" id="BDGE01000012">
    <property type="protein sequence ID" value="GBE90941.1"/>
    <property type="molecule type" value="Genomic_DNA"/>
</dbReference>
<evidence type="ECO:0000313" key="2">
    <source>
        <dbReference type="Proteomes" id="UP000236527"/>
    </source>
</evidence>
<protein>
    <submittedName>
        <fullName evidence="1">Uncharacterized protein</fullName>
    </submittedName>
</protein>
<sequence length="207" mass="23565">MLNPVRYKTDEHRAYQQALNDFGITELLAKLKNYSDADFDSTWMQLQQQEIETLAAILISELTHSINGKLIAAYLHLIRHNHQDIAPGLINPSLRDATRTASPNGDAARTLRVNLKYPDASIELPANFPDVAKTPRFLYGDRLRWLSNESDTDWGIVIGRFYSFASHLCAWSWCYLIWLSKDCPSAAWTSADIAWEEDLAPISEETH</sequence>
<evidence type="ECO:0000313" key="1">
    <source>
        <dbReference type="EMBL" id="GBE90941.1"/>
    </source>
</evidence>
<dbReference type="RefSeq" id="WP_103123726.1">
    <property type="nucleotide sequence ID" value="NZ_DF978422.1"/>
</dbReference>
<proteinExistence type="predicted"/>
<reference evidence="2" key="1">
    <citation type="journal article" date="2018" name="Genome Announc.">
        <title>Draft Genome Sequence of the Nitrogen-Fixing and Hormogonia-Inducing Cyanobacterium Nostoc cycadae Strain WK-1, Isolated from the Coralloid Roots of Cycas revoluta.</title>
        <authorList>
            <person name="Kanesaki Y."/>
            <person name="Hirose M."/>
            <person name="Hirose Y."/>
            <person name="Fujisawa T."/>
            <person name="Nakamura Y."/>
            <person name="Watanabe S."/>
            <person name="Matsunaga S."/>
            <person name="Uchida H."/>
            <person name="Murakami A."/>
        </authorList>
    </citation>
    <scope>NUCLEOTIDE SEQUENCE [LARGE SCALE GENOMIC DNA]</scope>
    <source>
        <strain evidence="2">WK-1</strain>
    </source>
</reference>
<keyword evidence="2" id="KW-1185">Reference proteome</keyword>
<dbReference type="AlphaFoldDB" id="A0A2H6LCI6"/>
<comment type="caution">
    <text evidence="1">The sequence shown here is derived from an EMBL/GenBank/DDBJ whole genome shotgun (WGS) entry which is preliminary data.</text>
</comment>
<gene>
    <name evidence="1" type="ORF">NCWK1_0661</name>
</gene>